<evidence type="ECO:0000259" key="5">
    <source>
        <dbReference type="PROSITE" id="PS50921"/>
    </source>
</evidence>
<dbReference type="Gene3D" id="1.10.10.10">
    <property type="entry name" value="Winged helix-like DNA-binding domain superfamily/Winged helix DNA-binding domain"/>
    <property type="match status" value="1"/>
</dbReference>
<protein>
    <submittedName>
        <fullName evidence="6">GAF and ANTAR domain-containing protein</fullName>
    </submittedName>
</protein>
<keyword evidence="1" id="KW-0808">Transferase</keyword>
<dbReference type="Gene3D" id="3.30.450.40">
    <property type="match status" value="1"/>
</dbReference>
<dbReference type="InterPro" id="IPR029016">
    <property type="entry name" value="GAF-like_dom_sf"/>
</dbReference>
<dbReference type="RefSeq" id="WP_265382298.1">
    <property type="nucleotide sequence ID" value="NZ_CP110615.1"/>
</dbReference>
<feature type="domain" description="ANTAR" evidence="5">
    <location>
        <begin position="169"/>
        <end position="230"/>
    </location>
</feature>
<dbReference type="InterPro" id="IPR036388">
    <property type="entry name" value="WH-like_DNA-bd_sf"/>
</dbReference>
<dbReference type="Pfam" id="PF13185">
    <property type="entry name" value="GAF_2"/>
    <property type="match status" value="1"/>
</dbReference>
<gene>
    <name evidence="6" type="ORF">RHODO2019_13635</name>
</gene>
<dbReference type="SUPFAM" id="SSF55781">
    <property type="entry name" value="GAF domain-like"/>
    <property type="match status" value="1"/>
</dbReference>
<reference evidence="6" key="1">
    <citation type="submission" date="2022-10" db="EMBL/GenBank/DDBJ databases">
        <title>Rhodococcus sp.75.</title>
        <authorList>
            <person name="Sun M."/>
        </authorList>
    </citation>
    <scope>NUCLEOTIDE SEQUENCE</scope>
    <source>
        <strain evidence="6">75</strain>
    </source>
</reference>
<evidence type="ECO:0000256" key="3">
    <source>
        <dbReference type="ARBA" id="ARBA00023015"/>
    </source>
</evidence>
<dbReference type="InterPro" id="IPR005561">
    <property type="entry name" value="ANTAR"/>
</dbReference>
<evidence type="ECO:0000313" key="6">
    <source>
        <dbReference type="EMBL" id="UZJ24191.1"/>
    </source>
</evidence>
<dbReference type="SMART" id="SM00065">
    <property type="entry name" value="GAF"/>
    <property type="match status" value="1"/>
</dbReference>
<keyword evidence="3" id="KW-0805">Transcription regulation</keyword>
<keyword evidence="4" id="KW-0804">Transcription</keyword>
<dbReference type="PROSITE" id="PS50921">
    <property type="entry name" value="ANTAR"/>
    <property type="match status" value="1"/>
</dbReference>
<dbReference type="InterPro" id="IPR003018">
    <property type="entry name" value="GAF"/>
</dbReference>
<dbReference type="SUPFAM" id="SSF52172">
    <property type="entry name" value="CheY-like"/>
    <property type="match status" value="1"/>
</dbReference>
<name>A0ABY6NYS0_9NOCA</name>
<dbReference type="EMBL" id="CP110615">
    <property type="protein sequence ID" value="UZJ24191.1"/>
    <property type="molecule type" value="Genomic_DNA"/>
</dbReference>
<keyword evidence="2" id="KW-0418">Kinase</keyword>
<dbReference type="PIRSF" id="PIRSF036625">
    <property type="entry name" value="GAF_ANTAR"/>
    <property type="match status" value="1"/>
</dbReference>
<keyword evidence="7" id="KW-1185">Reference proteome</keyword>
<dbReference type="SMART" id="SM01012">
    <property type="entry name" value="ANTAR"/>
    <property type="match status" value="1"/>
</dbReference>
<sequence length="245" mass="26272">MTANREGRLVDAFVRAADTLVADYDVVGLLQQLVDDCVDLLEVGAAGLLLGDQRGQLRLVASTSDDLRLLELFQLQVDQGPCVEAFTTGAAVHVPDLSAASSPWPEFTPQALGRGFRSVHAVPLRLRTQVIGALGLFDPRIDALGTDDLRVAQALADVATIGVLHQRVITSTEALNEQLQTALNTRVVIEQAKGVLAERGGLDMGEAFTRLRGYARRHQSRLSDVARGVIDGSLDSRAVLGDRDA</sequence>
<evidence type="ECO:0000313" key="7">
    <source>
        <dbReference type="Proteomes" id="UP001164965"/>
    </source>
</evidence>
<evidence type="ECO:0000256" key="2">
    <source>
        <dbReference type="ARBA" id="ARBA00022777"/>
    </source>
</evidence>
<organism evidence="6 7">
    <name type="scientific">Rhodococcus antarcticus</name>
    <dbReference type="NCBI Taxonomy" id="2987751"/>
    <lineage>
        <taxon>Bacteria</taxon>
        <taxon>Bacillati</taxon>
        <taxon>Actinomycetota</taxon>
        <taxon>Actinomycetes</taxon>
        <taxon>Mycobacteriales</taxon>
        <taxon>Nocardiaceae</taxon>
        <taxon>Rhodococcus</taxon>
    </lineage>
</organism>
<dbReference type="InterPro" id="IPR012074">
    <property type="entry name" value="GAF_ANTAR"/>
</dbReference>
<dbReference type="Pfam" id="PF03861">
    <property type="entry name" value="ANTAR"/>
    <property type="match status" value="1"/>
</dbReference>
<evidence type="ECO:0000256" key="1">
    <source>
        <dbReference type="ARBA" id="ARBA00022679"/>
    </source>
</evidence>
<evidence type="ECO:0000256" key="4">
    <source>
        <dbReference type="ARBA" id="ARBA00023163"/>
    </source>
</evidence>
<accession>A0ABY6NYS0</accession>
<dbReference type="InterPro" id="IPR011006">
    <property type="entry name" value="CheY-like_superfamily"/>
</dbReference>
<proteinExistence type="predicted"/>
<dbReference type="Proteomes" id="UP001164965">
    <property type="component" value="Chromosome"/>
</dbReference>